<proteinExistence type="predicted"/>
<feature type="compositionally biased region" description="Polar residues" evidence="1">
    <location>
        <begin position="1060"/>
        <end position="1074"/>
    </location>
</feature>
<name>A0A9D4F417_DREPO</name>
<feature type="compositionally biased region" description="Basic and acidic residues" evidence="1">
    <location>
        <begin position="169"/>
        <end position="184"/>
    </location>
</feature>
<organism evidence="3 4">
    <name type="scientific">Dreissena polymorpha</name>
    <name type="common">Zebra mussel</name>
    <name type="synonym">Mytilus polymorpha</name>
    <dbReference type="NCBI Taxonomy" id="45954"/>
    <lineage>
        <taxon>Eukaryota</taxon>
        <taxon>Metazoa</taxon>
        <taxon>Spiralia</taxon>
        <taxon>Lophotrochozoa</taxon>
        <taxon>Mollusca</taxon>
        <taxon>Bivalvia</taxon>
        <taxon>Autobranchia</taxon>
        <taxon>Heteroconchia</taxon>
        <taxon>Euheterodonta</taxon>
        <taxon>Imparidentia</taxon>
        <taxon>Neoheterodontei</taxon>
        <taxon>Myida</taxon>
        <taxon>Dreissenoidea</taxon>
        <taxon>Dreissenidae</taxon>
        <taxon>Dreissena</taxon>
    </lineage>
</organism>
<feature type="compositionally biased region" description="Low complexity" evidence="1">
    <location>
        <begin position="1045"/>
        <end position="1059"/>
    </location>
</feature>
<feature type="region of interest" description="Disordered" evidence="1">
    <location>
        <begin position="142"/>
        <end position="190"/>
    </location>
</feature>
<dbReference type="Proteomes" id="UP000828390">
    <property type="component" value="Unassembled WGS sequence"/>
</dbReference>
<evidence type="ECO:0000256" key="1">
    <source>
        <dbReference type="SAM" id="MobiDB-lite"/>
    </source>
</evidence>
<gene>
    <name evidence="3" type="ORF">DPMN_167872</name>
</gene>
<evidence type="ECO:0000313" key="3">
    <source>
        <dbReference type="EMBL" id="KAH3789686.1"/>
    </source>
</evidence>
<sequence length="1692" mass="187956">MLIRKFILRIIYLLCGLRTVVTRDLPGSRDNVIIGAKTSENKPDERGGNNCIDCGPHSIGDEIKHEEIQRHTVRPQRPTPLKGVVKPFIRLHNVNVKVHSRTDQHLSDAAAAKGIALENEATSLNGLHSDIVDSTVYKKPTIDDSRSETGKSLYQNTMPGYENVFTPDPKLKDHKPEEKEKGDEAFGQDGSITYQHDSLADQAPSIKEKGHTNIPSANIRATRKGGSRQADEETFESQIEKEMNFKIHKTHNTSEIIKFFNMYEEYINQKSGTEKSESDTKLAGKLISPKANERHMDNITESHIKGITPGVNTHTNISGNEHTQENTEKDIIVKRVYIEKAKQLNTQHVQKNLMQTEINNTTDSISVNSKIHANNGNTIISKSFKTDADSGEIKLVNKITSEVKPGPKLMHVTSKSQTSHVENIGWMDYDVDPPSTESEVRELPKPINKDVEQIATVQVSETFKDAAVHDKQKQEEKNAKHEASILDIKTVNYKQNQLDKDMKNKATTQDVKMDNDKQKTLDTNVKDKAPTQSIKTVNDKQKPFNKDVEKKAKTQNIKAVNAVEVHDKHKLSEEDVMQNATVQDGRVVKKADDVDVIIPVGQLDRWSMEGLDQVPDAARLEQKLHPMVDAPVRDIIDALRNMLRRVQHQLARVQNDFSNINNITRWRYMTGVRAHLTTLAEQNDHIYSVMLESALLTKQIYRRAHERRHPLNYRYDATPVADMRYKSRKFENAAHEELKQAEDKRSHVKGSIEKWKVVNSEYIRMSQTLADWHPMKAIHDLERHANHTMRTVMNAQRLLDTRPRRLSVRDSSVLGEADLRHLVTKATTFNADTKSILMVSMSLIHEIRDLRRHRSTSHVADMTFDESRMMKWVLVDKAGMHADELLKEATMIRMQLSPLIRRAAAILASKASSGSERQIQAISNTLHRDVKELTRILDKIRVIIGDRTFRKARCEHVEGSGAGMGDDVDDDVTMTDCNEHIEESSGGGVETDLPEGSGEVDALTVDLGQPGISGLPEVVTSANIADLILDPDEILLIDDDTAANSDTLSTSAPSTATTTQPEVNDNNPSSTAKQDSTRTARSADVRGFINLGISDPFGNFSPYPAGGAAVKSLDGNHDANQEAINAAIRKRLSGYVHTSRGLFNQSRDLKTILQDLSNAWSNVSSKFSALENFTMVAKSAVAEYRVKANYVRTSNARIADITNRIDLQASVIDSQCKNAVQTAERKLTEFQKYSAENQDTSGQAPDPVAVQQAVNAVKQASTNANEIQRLTELHPDPCGAVDRHDRHIRGNITRLREQIEHARTIAATMQLSVALTKDRQLRLPIPEYAVQDTPLSSNLLVMVRPSDVTGHLMTINYNETGSVSVHLKDRLPVLKQTFDGNDVTEDGRSPLETDVWYKIMLERFATSHKLTVKGTSGQESSVSVNSTKLFDDLDWSRATSVLLGDTKRSMGCAGGLTVNSRILALEGAVAGSCSNSVAFQPEDMSLILDGTGFARYNLDRQRSIRDLELQFTSYSDGEVTSFQTKYMTTKLHVRVSGGKLHVLLSHNNIETRLVSKQLVFGEPLTLKVNTANRRGGSVIINGNPDLLEVSTEPEAVDRVPEMDGLVLGSTMNNRSSIIGCFGGLSVNEQAVGLQMVKDALATGFGQCQERSCVSFTEQSTPVSLGEVGTGLRAARCGGGRSTGAGPELRQER</sequence>
<evidence type="ECO:0008006" key="5">
    <source>
        <dbReference type="Google" id="ProtNLM"/>
    </source>
</evidence>
<comment type="caution">
    <text evidence="3">The sequence shown here is derived from an EMBL/GenBank/DDBJ whole genome shotgun (WGS) entry which is preliminary data.</text>
</comment>
<keyword evidence="2" id="KW-0732">Signal</keyword>
<evidence type="ECO:0000256" key="2">
    <source>
        <dbReference type="SAM" id="SignalP"/>
    </source>
</evidence>
<reference evidence="3" key="1">
    <citation type="journal article" date="2019" name="bioRxiv">
        <title>The Genome of the Zebra Mussel, Dreissena polymorpha: A Resource for Invasive Species Research.</title>
        <authorList>
            <person name="McCartney M.A."/>
            <person name="Auch B."/>
            <person name="Kono T."/>
            <person name="Mallez S."/>
            <person name="Zhang Y."/>
            <person name="Obille A."/>
            <person name="Becker A."/>
            <person name="Abrahante J.E."/>
            <person name="Garbe J."/>
            <person name="Badalamenti J.P."/>
            <person name="Herman A."/>
            <person name="Mangelson H."/>
            <person name="Liachko I."/>
            <person name="Sullivan S."/>
            <person name="Sone E.D."/>
            <person name="Koren S."/>
            <person name="Silverstein K.A.T."/>
            <person name="Beckman K.B."/>
            <person name="Gohl D.M."/>
        </authorList>
    </citation>
    <scope>NUCLEOTIDE SEQUENCE</scope>
    <source>
        <strain evidence="3">Duluth1</strain>
        <tissue evidence="3">Whole animal</tissue>
    </source>
</reference>
<accession>A0A9D4F417</accession>
<keyword evidence="4" id="KW-1185">Reference proteome</keyword>
<feature type="region of interest" description="Disordered" evidence="1">
    <location>
        <begin position="205"/>
        <end position="233"/>
    </location>
</feature>
<feature type="region of interest" description="Disordered" evidence="1">
    <location>
        <begin position="1045"/>
        <end position="1081"/>
    </location>
</feature>
<dbReference type="EMBL" id="JAIWYP010000008">
    <property type="protein sequence ID" value="KAH3789686.1"/>
    <property type="molecule type" value="Genomic_DNA"/>
</dbReference>
<dbReference type="OrthoDB" id="6162353at2759"/>
<evidence type="ECO:0000313" key="4">
    <source>
        <dbReference type="Proteomes" id="UP000828390"/>
    </source>
</evidence>
<feature type="chain" id="PRO_5039204948" description="Laminin G domain-containing protein" evidence="2">
    <location>
        <begin position="23"/>
        <end position="1692"/>
    </location>
</feature>
<feature type="signal peptide" evidence="2">
    <location>
        <begin position="1"/>
        <end position="22"/>
    </location>
</feature>
<feature type="non-terminal residue" evidence="3">
    <location>
        <position position="1"/>
    </location>
</feature>
<reference evidence="3" key="2">
    <citation type="submission" date="2020-11" db="EMBL/GenBank/DDBJ databases">
        <authorList>
            <person name="McCartney M.A."/>
            <person name="Auch B."/>
            <person name="Kono T."/>
            <person name="Mallez S."/>
            <person name="Becker A."/>
            <person name="Gohl D.M."/>
            <person name="Silverstein K.A.T."/>
            <person name="Koren S."/>
            <person name="Bechman K.B."/>
            <person name="Herman A."/>
            <person name="Abrahante J.E."/>
            <person name="Garbe J."/>
        </authorList>
    </citation>
    <scope>NUCLEOTIDE SEQUENCE</scope>
    <source>
        <strain evidence="3">Duluth1</strain>
        <tissue evidence="3">Whole animal</tissue>
    </source>
</reference>
<protein>
    <recommendedName>
        <fullName evidence="5">Laminin G domain-containing protein</fullName>
    </recommendedName>
</protein>